<proteinExistence type="inferred from homology"/>
<evidence type="ECO:0000256" key="2">
    <source>
        <dbReference type="ARBA" id="ARBA00022670"/>
    </source>
</evidence>
<comment type="similarity">
    <text evidence="1">Belongs to the peptidase C40 family.</text>
</comment>
<evidence type="ECO:0000256" key="3">
    <source>
        <dbReference type="ARBA" id="ARBA00022801"/>
    </source>
</evidence>
<feature type="domain" description="NlpC/P60" evidence="6">
    <location>
        <begin position="418"/>
        <end position="537"/>
    </location>
</feature>
<dbReference type="SUPFAM" id="SSF54001">
    <property type="entry name" value="Cysteine proteinases"/>
    <property type="match status" value="1"/>
</dbReference>
<dbReference type="Gene3D" id="3.90.1720.10">
    <property type="entry name" value="endopeptidase domain like (from Nostoc punctiforme)"/>
    <property type="match status" value="1"/>
</dbReference>
<feature type="region of interest" description="Disordered" evidence="5">
    <location>
        <begin position="103"/>
        <end position="142"/>
    </location>
</feature>
<dbReference type="PANTHER" id="PTHR47053:SF1">
    <property type="entry name" value="MUREIN DD-ENDOPEPTIDASE MEPH-RELATED"/>
    <property type="match status" value="1"/>
</dbReference>
<evidence type="ECO:0000256" key="1">
    <source>
        <dbReference type="ARBA" id="ARBA00007074"/>
    </source>
</evidence>
<name>A0A1S2M8S4_9BACI</name>
<dbReference type="Pfam" id="PF01471">
    <property type="entry name" value="PG_binding_1"/>
    <property type="match status" value="4"/>
</dbReference>
<feature type="compositionally biased region" description="Low complexity" evidence="5">
    <location>
        <begin position="202"/>
        <end position="219"/>
    </location>
</feature>
<dbReference type="AlphaFoldDB" id="A0A1S2M8S4"/>
<keyword evidence="4" id="KW-0788">Thiol protease</keyword>
<feature type="region of interest" description="Disordered" evidence="5">
    <location>
        <begin position="201"/>
        <end position="223"/>
    </location>
</feature>
<dbReference type="Pfam" id="PF00877">
    <property type="entry name" value="NLPC_P60"/>
    <property type="match status" value="1"/>
</dbReference>
<evidence type="ECO:0000259" key="6">
    <source>
        <dbReference type="PROSITE" id="PS51935"/>
    </source>
</evidence>
<organism evidence="7">
    <name type="scientific">Anaerobacillus isosaccharinicus</name>
    <dbReference type="NCBI Taxonomy" id="1532552"/>
    <lineage>
        <taxon>Bacteria</taxon>
        <taxon>Bacillati</taxon>
        <taxon>Bacillota</taxon>
        <taxon>Bacilli</taxon>
        <taxon>Bacillales</taxon>
        <taxon>Bacillaceae</taxon>
        <taxon>Anaerobacillus</taxon>
    </lineage>
</organism>
<protein>
    <recommendedName>
        <fullName evidence="6">NlpC/P60 domain-containing protein</fullName>
    </recommendedName>
</protein>
<dbReference type="EMBL" id="LQXD01000073">
    <property type="protein sequence ID" value="OIJ20227.1"/>
    <property type="molecule type" value="Genomic_DNA"/>
</dbReference>
<dbReference type="InterPro" id="IPR038765">
    <property type="entry name" value="Papain-like_cys_pep_sf"/>
</dbReference>
<dbReference type="PROSITE" id="PS51935">
    <property type="entry name" value="NLPC_P60"/>
    <property type="match status" value="1"/>
</dbReference>
<feature type="region of interest" description="Disordered" evidence="5">
    <location>
        <begin position="291"/>
        <end position="329"/>
    </location>
</feature>
<dbReference type="PANTHER" id="PTHR47053">
    <property type="entry name" value="MUREIN DD-ENDOPEPTIDASE MEPH-RELATED"/>
    <property type="match status" value="1"/>
</dbReference>
<dbReference type="SUPFAM" id="SSF47090">
    <property type="entry name" value="PGBD-like"/>
    <property type="match status" value="4"/>
</dbReference>
<comment type="caution">
    <text evidence="7">The sequence shown here is derived from an EMBL/GenBank/DDBJ whole genome shotgun (WGS) entry which is preliminary data.</text>
</comment>
<gene>
    <name evidence="7" type="ORF">AWH56_08470</name>
</gene>
<dbReference type="Gene3D" id="1.10.101.10">
    <property type="entry name" value="PGBD-like superfamily/PGBD"/>
    <property type="match status" value="4"/>
</dbReference>
<evidence type="ECO:0000256" key="4">
    <source>
        <dbReference type="ARBA" id="ARBA00022807"/>
    </source>
</evidence>
<dbReference type="InterPro" id="IPR000064">
    <property type="entry name" value="NLP_P60_dom"/>
</dbReference>
<sequence length="537" mass="58650">MVEVMERNYKKGIMTTALAAGVIFTGAATTDAALGDQPLAPGMRHQDVKELQDVLKQKGFFTYHTSTGFYGDITKQAVERFQQANQLAKTGVVDNATLTALTKPTVTPNQQTSTQQPTVPTQPAPTQQPATPQPTLKVGSRGQAVTNLQNALKQAGVFHTNPTGYYGPITEKAIRDFQTRNGLTATGIADSTTQTALTRKIQQPPQTPSTQTSRSQQQPALSIGSRGQAVIELQRLLDEAKFFAHHTYTGYYGEVTAKGIREFQKKVQLPTTGIADARTIDTLRNYLKKEVATPQTEPKPPTQQGGQPITLPTQPTQELTQPNPITATQPETSFLLKRGSTGEAVRELQHQLKVLGLLQSEVTGTFGQLTEDAVKKFQQQHNLIADGLATTKTLQLLVQETTKQLLPAITLPSETRDSFHIINLIADASQLLGTPYQWGGTTSTGFDCSGFIQYVFQKNTVQLPRTVAQMWEVGTPVEQLQVGDLVFFETYMPGPSHAGIYIGNNQFIHSGTTAGVSISSLTSSYYSQRYLGAKRYY</sequence>
<reference evidence="7" key="1">
    <citation type="submission" date="2016-10" db="EMBL/GenBank/DDBJ databases">
        <title>Draft genome sequences of four alkaliphilic bacteria belonging to the Anaerobacillus genus.</title>
        <authorList>
            <person name="Bassil N.M."/>
            <person name="Lloyd J.R."/>
        </authorList>
    </citation>
    <scope>NUCLEOTIDE SEQUENCE [LARGE SCALE GENOMIC DNA]</scope>
    <source>
        <strain evidence="7">NB2006</strain>
    </source>
</reference>
<feature type="compositionally biased region" description="Low complexity" evidence="5">
    <location>
        <begin position="104"/>
        <end position="135"/>
    </location>
</feature>
<accession>A0A1S2M8S4</accession>
<feature type="compositionally biased region" description="Low complexity" evidence="5">
    <location>
        <begin position="302"/>
        <end position="322"/>
    </location>
</feature>
<dbReference type="InterPro" id="IPR051202">
    <property type="entry name" value="Peptidase_C40"/>
</dbReference>
<evidence type="ECO:0000313" key="7">
    <source>
        <dbReference type="EMBL" id="OIJ20227.1"/>
    </source>
</evidence>
<dbReference type="InterPro" id="IPR036366">
    <property type="entry name" value="PGBDSf"/>
</dbReference>
<dbReference type="GO" id="GO:0006508">
    <property type="term" value="P:proteolysis"/>
    <property type="evidence" value="ECO:0007669"/>
    <property type="project" value="UniProtKB-KW"/>
</dbReference>
<dbReference type="InterPro" id="IPR002477">
    <property type="entry name" value="Peptidoglycan-bd-like"/>
</dbReference>
<dbReference type="GO" id="GO:0008234">
    <property type="term" value="F:cysteine-type peptidase activity"/>
    <property type="evidence" value="ECO:0007669"/>
    <property type="project" value="UniProtKB-KW"/>
</dbReference>
<keyword evidence="2" id="KW-0645">Protease</keyword>
<keyword evidence="3" id="KW-0378">Hydrolase</keyword>
<evidence type="ECO:0000256" key="5">
    <source>
        <dbReference type="SAM" id="MobiDB-lite"/>
    </source>
</evidence>
<dbReference type="InterPro" id="IPR036365">
    <property type="entry name" value="PGBD-like_sf"/>
</dbReference>